<name>A0A091B9N2_9GAMM</name>
<proteinExistence type="predicted"/>
<keyword evidence="3" id="KW-1185">Reference proteome</keyword>
<reference evidence="2 3" key="1">
    <citation type="submission" date="2013-09" db="EMBL/GenBank/DDBJ databases">
        <title>Genome sequencing of Arenimonas malthae.</title>
        <authorList>
            <person name="Chen F."/>
            <person name="Wang G."/>
        </authorList>
    </citation>
    <scope>NUCLEOTIDE SEQUENCE [LARGE SCALE GENOMIC DNA]</scope>
    <source>
        <strain evidence="2 3">CC-JY-1</strain>
    </source>
</reference>
<dbReference type="Proteomes" id="UP000029392">
    <property type="component" value="Unassembled WGS sequence"/>
</dbReference>
<feature type="transmembrane region" description="Helical" evidence="1">
    <location>
        <begin position="81"/>
        <end position="100"/>
    </location>
</feature>
<gene>
    <name evidence="2" type="ORF">N790_06815</name>
</gene>
<keyword evidence="1" id="KW-0812">Transmembrane</keyword>
<keyword evidence="1" id="KW-1133">Transmembrane helix</keyword>
<dbReference type="RefSeq" id="WP_043802751.1">
    <property type="nucleotide sequence ID" value="NZ_AVCH01000153.1"/>
</dbReference>
<dbReference type="EMBL" id="AVCH01000153">
    <property type="protein sequence ID" value="KFN48212.1"/>
    <property type="molecule type" value="Genomic_DNA"/>
</dbReference>
<evidence type="ECO:0000256" key="1">
    <source>
        <dbReference type="SAM" id="Phobius"/>
    </source>
</evidence>
<organism evidence="2 3">
    <name type="scientific">Arenimonas malthae CC-JY-1</name>
    <dbReference type="NCBI Taxonomy" id="1384054"/>
    <lineage>
        <taxon>Bacteria</taxon>
        <taxon>Pseudomonadati</taxon>
        <taxon>Pseudomonadota</taxon>
        <taxon>Gammaproteobacteria</taxon>
        <taxon>Lysobacterales</taxon>
        <taxon>Lysobacteraceae</taxon>
        <taxon>Arenimonas</taxon>
    </lineage>
</organism>
<evidence type="ECO:0000313" key="2">
    <source>
        <dbReference type="EMBL" id="KFN48212.1"/>
    </source>
</evidence>
<dbReference type="AlphaFoldDB" id="A0A091B9N2"/>
<dbReference type="InterPro" id="IPR045644">
    <property type="entry name" value="DUF6404"/>
</dbReference>
<keyword evidence="1" id="KW-0472">Membrane</keyword>
<sequence>MKHDEKIAQLHRHMASVGVSPFTTAPPAWRLLWWLGAEVPPPMFLSFPVLAASAGVVFAVLFGLAHWLLPFMPGLSSPIEVMVVAGVAGLVFGLALAAIYRGIARRHGLASWSDYRGQP</sequence>
<dbReference type="STRING" id="1384054.N790_06815"/>
<dbReference type="OrthoDB" id="7870117at2"/>
<dbReference type="PATRIC" id="fig|1384054.3.peg.1378"/>
<evidence type="ECO:0000313" key="3">
    <source>
        <dbReference type="Proteomes" id="UP000029392"/>
    </source>
</evidence>
<protein>
    <submittedName>
        <fullName evidence="2">Uncharacterized protein</fullName>
    </submittedName>
</protein>
<dbReference type="Pfam" id="PF19942">
    <property type="entry name" value="DUF6404"/>
    <property type="match status" value="1"/>
</dbReference>
<comment type="caution">
    <text evidence="2">The sequence shown here is derived from an EMBL/GenBank/DDBJ whole genome shotgun (WGS) entry which is preliminary data.</text>
</comment>
<feature type="transmembrane region" description="Helical" evidence="1">
    <location>
        <begin position="44"/>
        <end position="69"/>
    </location>
</feature>
<accession>A0A091B9N2</accession>